<gene>
    <name evidence="2" type="ORF">HJG60_009437</name>
</gene>
<evidence type="ECO:0000256" key="1">
    <source>
        <dbReference type="SAM" id="MobiDB-lite"/>
    </source>
</evidence>
<organism evidence="2 3">
    <name type="scientific">Phyllostomus discolor</name>
    <name type="common">pale spear-nosed bat</name>
    <dbReference type="NCBI Taxonomy" id="89673"/>
    <lineage>
        <taxon>Eukaryota</taxon>
        <taxon>Metazoa</taxon>
        <taxon>Chordata</taxon>
        <taxon>Craniata</taxon>
        <taxon>Vertebrata</taxon>
        <taxon>Euteleostomi</taxon>
        <taxon>Mammalia</taxon>
        <taxon>Eutheria</taxon>
        <taxon>Laurasiatheria</taxon>
        <taxon>Chiroptera</taxon>
        <taxon>Yangochiroptera</taxon>
        <taxon>Phyllostomidae</taxon>
        <taxon>Phyllostominae</taxon>
        <taxon>Phyllostomus</taxon>
    </lineage>
</organism>
<feature type="region of interest" description="Disordered" evidence="1">
    <location>
        <begin position="80"/>
        <end position="127"/>
    </location>
</feature>
<dbReference type="Proteomes" id="UP000664940">
    <property type="component" value="Unassembled WGS sequence"/>
</dbReference>
<evidence type="ECO:0000313" key="2">
    <source>
        <dbReference type="EMBL" id="KAF6075038.1"/>
    </source>
</evidence>
<reference evidence="2 3" key="1">
    <citation type="journal article" date="2020" name="Nature">
        <title>Six reference-quality genomes reveal evolution of bat adaptations.</title>
        <authorList>
            <person name="Jebb D."/>
            <person name="Huang Z."/>
            <person name="Pippel M."/>
            <person name="Hughes G.M."/>
            <person name="Lavrichenko K."/>
            <person name="Devanna P."/>
            <person name="Winkler S."/>
            <person name="Jermiin L.S."/>
            <person name="Skirmuntt E.C."/>
            <person name="Katzourakis A."/>
            <person name="Burkitt-Gray L."/>
            <person name="Ray D.A."/>
            <person name="Sullivan K.A.M."/>
            <person name="Roscito J.G."/>
            <person name="Kirilenko B.M."/>
            <person name="Davalos L.M."/>
            <person name="Corthals A.P."/>
            <person name="Power M.L."/>
            <person name="Jones G."/>
            <person name="Ransome R.D."/>
            <person name="Dechmann D.K.N."/>
            <person name="Locatelli A.G."/>
            <person name="Puechmaille S.J."/>
            <person name="Fedrigo O."/>
            <person name="Jarvis E.D."/>
            <person name="Hiller M."/>
            <person name="Vernes S.C."/>
            <person name="Myers E.W."/>
            <person name="Teeling E.C."/>
        </authorList>
    </citation>
    <scope>NUCLEOTIDE SEQUENCE [LARGE SCALE GENOMIC DNA]</scope>
    <source>
        <strain evidence="2">Bat1K_MPI-CBG_1</strain>
    </source>
</reference>
<dbReference type="AlphaFoldDB" id="A0A833YJR0"/>
<proteinExistence type="predicted"/>
<sequence>MESFPCRIRCQPLIQTTLNYNKGDPTGQAQGLSVDSQDNFDRLGATQDTGRGVLTQSSFLRILLLYCSVKVSGISCSRNASTILNSPPHHPQEPSKPVPSMSGRPLLPCGSPPHTHGPARPLSPLPD</sequence>
<evidence type="ECO:0000313" key="3">
    <source>
        <dbReference type="Proteomes" id="UP000664940"/>
    </source>
</evidence>
<protein>
    <submittedName>
        <fullName evidence="2">Uncharacterized protein</fullName>
    </submittedName>
</protein>
<accession>A0A833YJR0</accession>
<name>A0A833YJR0_9CHIR</name>
<comment type="caution">
    <text evidence="2">The sequence shown here is derived from an EMBL/GenBank/DDBJ whole genome shotgun (WGS) entry which is preliminary data.</text>
</comment>
<dbReference type="EMBL" id="JABVXQ010000015">
    <property type="protein sequence ID" value="KAF6075038.1"/>
    <property type="molecule type" value="Genomic_DNA"/>
</dbReference>